<keyword evidence="6" id="KW-0472">Membrane</keyword>
<dbReference type="InterPro" id="IPR004938">
    <property type="entry name" value="XG_FTase"/>
</dbReference>
<reference evidence="7" key="1">
    <citation type="submission" date="2024-02" db="EMBL/GenBank/DDBJ databases">
        <authorList>
            <consortium name="ELIXIR-Norway"/>
            <consortium name="Elixir Norway"/>
        </authorList>
    </citation>
    <scope>NUCLEOTIDE SEQUENCE</scope>
</reference>
<organism evidence="7 8">
    <name type="scientific">Sphagnum troendelagicum</name>
    <dbReference type="NCBI Taxonomy" id="128251"/>
    <lineage>
        <taxon>Eukaryota</taxon>
        <taxon>Viridiplantae</taxon>
        <taxon>Streptophyta</taxon>
        <taxon>Embryophyta</taxon>
        <taxon>Bryophyta</taxon>
        <taxon>Sphagnophytina</taxon>
        <taxon>Sphagnopsida</taxon>
        <taxon>Sphagnales</taxon>
        <taxon>Sphagnaceae</taxon>
        <taxon>Sphagnum</taxon>
    </lineage>
</organism>
<keyword evidence="6" id="KW-1133">Transmembrane helix</keyword>
<comment type="subcellular location">
    <subcellularLocation>
        <location evidence="6">Golgi apparatus</location>
        <location evidence="6">Golgi stack membrane</location>
        <topology evidence="6">Single-pass type II membrane protein</topology>
    </subcellularLocation>
</comment>
<evidence type="ECO:0000256" key="1">
    <source>
        <dbReference type="ARBA" id="ARBA00010481"/>
    </source>
</evidence>
<evidence type="ECO:0000313" key="7">
    <source>
        <dbReference type="EMBL" id="CAK9197682.1"/>
    </source>
</evidence>
<gene>
    <name evidence="7" type="ORF">CSSPTR1EN2_LOCUS4096</name>
</gene>
<evidence type="ECO:0000256" key="4">
    <source>
        <dbReference type="ARBA" id="ARBA00023180"/>
    </source>
</evidence>
<evidence type="ECO:0000256" key="2">
    <source>
        <dbReference type="ARBA" id="ARBA00022676"/>
    </source>
</evidence>
<dbReference type="Proteomes" id="UP001497512">
    <property type="component" value="Chromosome 11"/>
</dbReference>
<keyword evidence="6" id="KW-0333">Golgi apparatus</keyword>
<evidence type="ECO:0000256" key="5">
    <source>
        <dbReference type="ARBA" id="ARBA00023316"/>
    </source>
</evidence>
<comment type="similarity">
    <text evidence="1 6">Belongs to the glycosyltransferase 37 family.</text>
</comment>
<dbReference type="Pfam" id="PF03254">
    <property type="entry name" value="XG_FTase"/>
    <property type="match status" value="1"/>
</dbReference>
<dbReference type="PANTHER" id="PTHR31889">
    <property type="entry name" value="FUCOSYLTRANSFERASE 2-RELATED"/>
    <property type="match status" value="1"/>
</dbReference>
<dbReference type="Gene3D" id="3.40.50.11340">
    <property type="match status" value="1"/>
</dbReference>
<sequence>MVMENWLKEVAGDSRGKAVGGSMELGMTRGVVVTMDPQNDNKNSIMISRSRSQEVKFKPLRNGQTARLVLALVMSTLVMMVAVSRLTLLVVPWSSSSPTEQPLQSVLSNHLNPSVLKQTTVASTGDDTVKNHLSSSTELKLIPKLPVTTRPAQLAESSSSIDKACMSRSQQQMYRDSAHQFPRSVLLDHALEKYTEMHSQCALLLDDGNDTSVQVKKGCQYVVYLEGYEGLGNRLLSLVSAFAYAMVTHRALVIDARRGHLAQLLCEPFHNSSWLLPPQFVDAVWGASTLEDAMRWNFQNVTSVRINLRHKQTEADQTFFCPATQKGVRNITWIWWESNQYYVPRLFMIPDFWSLLSSWFPDPSLVFTQLTRFLCLPQNHIWAQIKRIRAAYLASSMIQVGLQVRRHANADNATLVPLVHELIMNCSLKHHVLPKLVLPVMPQRKEQQLALGNQPVAEMSVGSSSSSSWTTTQSVAVLVTSLHIQYYEKLRNLYVEHGTEDGTVVSVHMVSHEGVENESYEQAVKALTEIWLLSFSNKLETTSWSTFGYVAQGLGGLQPIILNFFTIDAQHETRPACFLGQSSDPCLHYPFVKPSKCAGVKMSRQHSKWITTHIRPCQDEVNGLQLCSGGNKYSE</sequence>
<dbReference type="PANTHER" id="PTHR31889:SF75">
    <property type="entry name" value="FUCOSYLTRANSFERASE"/>
    <property type="match status" value="1"/>
</dbReference>
<feature type="transmembrane region" description="Helical" evidence="6">
    <location>
        <begin position="68"/>
        <end position="93"/>
    </location>
</feature>
<evidence type="ECO:0000256" key="6">
    <source>
        <dbReference type="RuleBase" id="RU367004"/>
    </source>
</evidence>
<accession>A0ABP0TIT7</accession>
<comment type="function">
    <text evidence="6">May be involved in cell wall biosynthesis.</text>
</comment>
<name>A0ABP0TIT7_9BRYO</name>
<keyword evidence="4" id="KW-0325">Glycoprotein</keyword>
<protein>
    <recommendedName>
        <fullName evidence="6">Fucosyltransferase</fullName>
        <ecNumber evidence="6">2.4.1.-</ecNumber>
    </recommendedName>
</protein>
<keyword evidence="5 6" id="KW-0961">Cell wall biogenesis/degradation</keyword>
<keyword evidence="2 6" id="KW-0328">Glycosyltransferase</keyword>
<evidence type="ECO:0000256" key="3">
    <source>
        <dbReference type="ARBA" id="ARBA00022679"/>
    </source>
</evidence>
<keyword evidence="8" id="KW-1185">Reference proteome</keyword>
<evidence type="ECO:0000313" key="8">
    <source>
        <dbReference type="Proteomes" id="UP001497512"/>
    </source>
</evidence>
<dbReference type="EMBL" id="OZ019903">
    <property type="protein sequence ID" value="CAK9197682.1"/>
    <property type="molecule type" value="Genomic_DNA"/>
</dbReference>
<keyword evidence="3 6" id="KW-0808">Transferase</keyword>
<proteinExistence type="inferred from homology"/>
<dbReference type="EC" id="2.4.1.-" evidence="6"/>
<keyword evidence="6" id="KW-0812">Transmembrane</keyword>